<feature type="signal peptide" evidence="1">
    <location>
        <begin position="1"/>
        <end position="24"/>
    </location>
</feature>
<dbReference type="SUPFAM" id="SSF101082">
    <property type="entry name" value="Typo IV secretion system protein TraC"/>
    <property type="match status" value="1"/>
</dbReference>
<proteinExistence type="predicted"/>
<reference evidence="2 3" key="1">
    <citation type="submission" date="2022-07" db="EMBL/GenBank/DDBJ databases">
        <title>Methylomonas rivi sp. nov., Methylomonas rosea sp. nov., Methylomonas aureus sp. nov. and Methylomonas subterranea sp. nov., four novel methanotrophs isolated from a freshwater creek and the deep terrestrial subsurface.</title>
        <authorList>
            <person name="Abin C."/>
            <person name="Sankaranarayanan K."/>
            <person name="Garner C."/>
            <person name="Sindelar R."/>
            <person name="Kotary K."/>
            <person name="Garner R."/>
            <person name="Barclay S."/>
            <person name="Lawson P."/>
            <person name="Krumholz L."/>
        </authorList>
    </citation>
    <scope>NUCLEOTIDE SEQUENCE [LARGE SCALE GENOMIC DNA]</scope>
    <source>
        <strain evidence="2 3">SURF-2</strain>
    </source>
</reference>
<comment type="caution">
    <text evidence="2">The sequence shown here is derived from an EMBL/GenBank/DDBJ whole genome shotgun (WGS) entry which is preliminary data.</text>
</comment>
<feature type="chain" id="PRO_5045291851" evidence="1">
    <location>
        <begin position="25"/>
        <end position="257"/>
    </location>
</feature>
<dbReference type="RefSeq" id="WP_256604006.1">
    <property type="nucleotide sequence ID" value="NZ_JANIBJ010000042.1"/>
</dbReference>
<sequence length="257" mass="28561">MKMIQKKPIALAIILMLSATNANAIDIVNDPAHMAETIAGWAANHQDEIQQFNTMVEQLQQLQQTYQMVTSTYNSLTGSRGLGALQTLTNASRNYLPESTGDLLDTINGASQTYNQMSGMVQGFTNQNAILNGNALNSLNMTGQQLNLFTQRRKNAAAIQATAQQSMNAAGQRYGYIQGMIDNINNTNDPKAIAELQARIAGEQVMLQNDQSKMEQMYAYMQNQERINQQQMSELSVQQIGRTRNLVQPNYTVYNNP</sequence>
<keyword evidence="1" id="KW-0732">Signal</keyword>
<organism evidence="2 3">
    <name type="scientific">Methylomonas subterranea</name>
    <dbReference type="NCBI Taxonomy" id="2952225"/>
    <lineage>
        <taxon>Bacteria</taxon>
        <taxon>Pseudomonadati</taxon>
        <taxon>Pseudomonadota</taxon>
        <taxon>Gammaproteobacteria</taxon>
        <taxon>Methylococcales</taxon>
        <taxon>Methylococcaceae</taxon>
        <taxon>Methylomonas</taxon>
    </lineage>
</organism>
<dbReference type="Gene3D" id="1.20.58.430">
    <property type="entry name" value="Type IV secretion system, VirB5-domain"/>
    <property type="match status" value="1"/>
</dbReference>
<dbReference type="InterPro" id="IPR023220">
    <property type="entry name" value="T4SS_VirB5-domain"/>
</dbReference>
<name>A0ABT1TKH0_9GAMM</name>
<accession>A0ABT1TKH0</accession>
<keyword evidence="3" id="KW-1185">Reference proteome</keyword>
<gene>
    <name evidence="2" type="ORF">NP590_17795</name>
</gene>
<dbReference type="InterPro" id="IPR014158">
    <property type="entry name" value="T4SS_VirB5"/>
</dbReference>
<dbReference type="Pfam" id="PF07996">
    <property type="entry name" value="T4SS"/>
    <property type="match status" value="1"/>
</dbReference>
<dbReference type="CDD" id="cd14262">
    <property type="entry name" value="VirB5_like"/>
    <property type="match status" value="1"/>
</dbReference>
<dbReference type="EMBL" id="JANIBJ010000042">
    <property type="protein sequence ID" value="MCQ8105966.1"/>
    <property type="molecule type" value="Genomic_DNA"/>
</dbReference>
<protein>
    <submittedName>
        <fullName evidence="2">Type IV secretion system protein</fullName>
    </submittedName>
</protein>
<evidence type="ECO:0000256" key="1">
    <source>
        <dbReference type="SAM" id="SignalP"/>
    </source>
</evidence>
<evidence type="ECO:0000313" key="2">
    <source>
        <dbReference type="EMBL" id="MCQ8105966.1"/>
    </source>
</evidence>
<dbReference type="Proteomes" id="UP001524499">
    <property type="component" value="Unassembled WGS sequence"/>
</dbReference>
<evidence type="ECO:0000313" key="3">
    <source>
        <dbReference type="Proteomes" id="UP001524499"/>
    </source>
</evidence>